<dbReference type="GO" id="GO:0006450">
    <property type="term" value="P:regulation of translational fidelity"/>
    <property type="evidence" value="ECO:0007669"/>
    <property type="project" value="InterPro"/>
</dbReference>
<keyword evidence="1 2" id="KW-0067">ATP-binding</keyword>
<name>A0A6G7PZ02_9BACT</name>
<dbReference type="KEGG" id="tav:G4V39_11025"/>
<evidence type="ECO:0000256" key="2">
    <source>
        <dbReference type="HAMAP-Rule" id="MF_00122"/>
    </source>
</evidence>
<comment type="subunit">
    <text evidence="2">Heterotrimer of A, B and C subunits.</text>
</comment>
<dbReference type="Gene3D" id="1.10.20.60">
    <property type="entry name" value="Glu-tRNAGln amidotransferase C subunit, N-terminal domain"/>
    <property type="match status" value="1"/>
</dbReference>
<keyword evidence="4" id="KW-1185">Reference proteome</keyword>
<proteinExistence type="inferred from homology"/>
<evidence type="ECO:0000256" key="1">
    <source>
        <dbReference type="ARBA" id="ARBA00022840"/>
    </source>
</evidence>
<dbReference type="RefSeq" id="WP_166032991.1">
    <property type="nucleotide sequence ID" value="NZ_CP048877.1"/>
</dbReference>
<dbReference type="Proteomes" id="UP000502179">
    <property type="component" value="Chromosome"/>
</dbReference>
<dbReference type="SUPFAM" id="SSF141000">
    <property type="entry name" value="Glu-tRNAGln amidotransferase C subunit"/>
    <property type="match status" value="1"/>
</dbReference>
<keyword evidence="3" id="KW-0808">Transferase</keyword>
<dbReference type="EMBL" id="CP048877">
    <property type="protein sequence ID" value="QIJ72776.1"/>
    <property type="molecule type" value="Genomic_DNA"/>
</dbReference>
<dbReference type="PANTHER" id="PTHR15004:SF0">
    <property type="entry name" value="GLUTAMYL-TRNA(GLN) AMIDOTRANSFERASE SUBUNIT C, MITOCHONDRIAL"/>
    <property type="match status" value="1"/>
</dbReference>
<dbReference type="GO" id="GO:0006412">
    <property type="term" value="P:translation"/>
    <property type="evidence" value="ECO:0007669"/>
    <property type="project" value="UniProtKB-UniRule"/>
</dbReference>
<protein>
    <recommendedName>
        <fullName evidence="2">Aspartyl/glutamyl-tRNA(Asn/Gln) amidotransferase subunit C</fullName>
        <shortName evidence="2">Asp/Glu-ADT subunit C</shortName>
        <ecNumber evidence="2">6.3.5.-</ecNumber>
    </recommendedName>
</protein>
<keyword evidence="2" id="KW-0648">Protein biosynthesis</keyword>
<gene>
    <name evidence="2 3" type="primary">gatC</name>
    <name evidence="3" type="ORF">G4V39_11025</name>
</gene>
<dbReference type="HAMAP" id="MF_00122">
    <property type="entry name" value="GatC"/>
    <property type="match status" value="1"/>
</dbReference>
<reference evidence="3 4" key="1">
    <citation type="submission" date="2020-02" db="EMBL/GenBank/DDBJ databases">
        <title>Genome analysis of Thermosulfuriphilus ammonigenes ST65T, an anaerobic thermophilic chemolithoautotrophic bacterium isolated from a deep-sea hydrothermal vent.</title>
        <authorList>
            <person name="Slobodkina G."/>
            <person name="Allioux M."/>
            <person name="Merkel A."/>
            <person name="Alain K."/>
            <person name="Jebbar M."/>
            <person name="Slobodkin A."/>
        </authorList>
    </citation>
    <scope>NUCLEOTIDE SEQUENCE [LARGE SCALE GENOMIC DNA]</scope>
    <source>
        <strain evidence="3 4">ST65</strain>
    </source>
</reference>
<dbReference type="GO" id="GO:0070681">
    <property type="term" value="P:glutaminyl-tRNAGln biosynthesis via transamidation"/>
    <property type="evidence" value="ECO:0007669"/>
    <property type="project" value="TreeGrafter"/>
</dbReference>
<comment type="catalytic activity">
    <reaction evidence="2">
        <text>L-aspartyl-tRNA(Asn) + L-glutamine + ATP + H2O = L-asparaginyl-tRNA(Asn) + L-glutamate + ADP + phosphate + 2 H(+)</text>
        <dbReference type="Rhea" id="RHEA:14513"/>
        <dbReference type="Rhea" id="RHEA-COMP:9674"/>
        <dbReference type="Rhea" id="RHEA-COMP:9677"/>
        <dbReference type="ChEBI" id="CHEBI:15377"/>
        <dbReference type="ChEBI" id="CHEBI:15378"/>
        <dbReference type="ChEBI" id="CHEBI:29985"/>
        <dbReference type="ChEBI" id="CHEBI:30616"/>
        <dbReference type="ChEBI" id="CHEBI:43474"/>
        <dbReference type="ChEBI" id="CHEBI:58359"/>
        <dbReference type="ChEBI" id="CHEBI:78515"/>
        <dbReference type="ChEBI" id="CHEBI:78516"/>
        <dbReference type="ChEBI" id="CHEBI:456216"/>
    </reaction>
</comment>
<evidence type="ECO:0000313" key="4">
    <source>
        <dbReference type="Proteomes" id="UP000502179"/>
    </source>
</evidence>
<sequence>MAITKEEVLHVAHLARLEFSSEEIEVFTRQLAEILEYVKQLDSLDTAQIPPTTHALALTNAFRDDEVCPSIDIEKTLANAPEREGRFFVVPRVIKS</sequence>
<dbReference type="NCBIfam" id="TIGR00135">
    <property type="entry name" value="gatC"/>
    <property type="match status" value="1"/>
</dbReference>
<dbReference type="Pfam" id="PF02686">
    <property type="entry name" value="GatC"/>
    <property type="match status" value="1"/>
</dbReference>
<organism evidence="3 4">
    <name type="scientific">Thermosulfuriphilus ammonigenes</name>
    <dbReference type="NCBI Taxonomy" id="1936021"/>
    <lineage>
        <taxon>Bacteria</taxon>
        <taxon>Pseudomonadati</taxon>
        <taxon>Thermodesulfobacteriota</taxon>
        <taxon>Thermodesulfobacteria</taxon>
        <taxon>Thermodesulfobacteriales</taxon>
        <taxon>Thermodesulfobacteriaceae</taxon>
        <taxon>Thermosulfuriphilus</taxon>
    </lineage>
</organism>
<keyword evidence="2" id="KW-0436">Ligase</keyword>
<dbReference type="GO" id="GO:0016740">
    <property type="term" value="F:transferase activity"/>
    <property type="evidence" value="ECO:0007669"/>
    <property type="project" value="UniProtKB-KW"/>
</dbReference>
<accession>A0A6G7PZ02</accession>
<dbReference type="InterPro" id="IPR036113">
    <property type="entry name" value="Asp/Glu-ADT_sf_sub_c"/>
</dbReference>
<comment type="similarity">
    <text evidence="2">Belongs to the GatC family.</text>
</comment>
<dbReference type="AlphaFoldDB" id="A0A6G7PZ02"/>
<dbReference type="GO" id="GO:0050567">
    <property type="term" value="F:glutaminyl-tRNA synthase (glutamine-hydrolyzing) activity"/>
    <property type="evidence" value="ECO:0007669"/>
    <property type="project" value="UniProtKB-UniRule"/>
</dbReference>
<comment type="catalytic activity">
    <reaction evidence="2">
        <text>L-glutamyl-tRNA(Gln) + L-glutamine + ATP + H2O = L-glutaminyl-tRNA(Gln) + L-glutamate + ADP + phosphate + H(+)</text>
        <dbReference type="Rhea" id="RHEA:17521"/>
        <dbReference type="Rhea" id="RHEA-COMP:9681"/>
        <dbReference type="Rhea" id="RHEA-COMP:9684"/>
        <dbReference type="ChEBI" id="CHEBI:15377"/>
        <dbReference type="ChEBI" id="CHEBI:15378"/>
        <dbReference type="ChEBI" id="CHEBI:29985"/>
        <dbReference type="ChEBI" id="CHEBI:30616"/>
        <dbReference type="ChEBI" id="CHEBI:43474"/>
        <dbReference type="ChEBI" id="CHEBI:58359"/>
        <dbReference type="ChEBI" id="CHEBI:78520"/>
        <dbReference type="ChEBI" id="CHEBI:78521"/>
        <dbReference type="ChEBI" id="CHEBI:456216"/>
    </reaction>
</comment>
<dbReference type="EC" id="6.3.5.-" evidence="2"/>
<keyword evidence="2" id="KW-0547">Nucleotide-binding</keyword>
<evidence type="ECO:0000313" key="3">
    <source>
        <dbReference type="EMBL" id="QIJ72776.1"/>
    </source>
</evidence>
<dbReference type="PANTHER" id="PTHR15004">
    <property type="entry name" value="GLUTAMYL-TRNA(GLN) AMIDOTRANSFERASE SUBUNIT C, MITOCHONDRIAL"/>
    <property type="match status" value="1"/>
</dbReference>
<comment type="function">
    <text evidence="2">Allows the formation of correctly charged Asn-tRNA(Asn) or Gln-tRNA(Gln) through the transamidation of misacylated Asp-tRNA(Asn) or Glu-tRNA(Gln) in organisms which lack either or both of asparaginyl-tRNA or glutaminyl-tRNA synthetases. The reaction takes place in the presence of glutamine and ATP through an activated phospho-Asp-tRNA(Asn) or phospho-Glu-tRNA(Gln).</text>
</comment>
<dbReference type="InterPro" id="IPR003837">
    <property type="entry name" value="GatC"/>
</dbReference>
<dbReference type="GO" id="GO:0005524">
    <property type="term" value="F:ATP binding"/>
    <property type="evidence" value="ECO:0007669"/>
    <property type="project" value="UniProtKB-KW"/>
</dbReference>